<organism evidence="2">
    <name type="scientific">marine metagenome</name>
    <dbReference type="NCBI Taxonomy" id="408172"/>
    <lineage>
        <taxon>unclassified sequences</taxon>
        <taxon>metagenomes</taxon>
        <taxon>ecological metagenomes</taxon>
    </lineage>
</organism>
<reference evidence="2" key="1">
    <citation type="submission" date="2018-05" db="EMBL/GenBank/DDBJ databases">
        <authorList>
            <person name="Lanie J.A."/>
            <person name="Ng W.-L."/>
            <person name="Kazmierczak K.M."/>
            <person name="Andrzejewski T.M."/>
            <person name="Davidsen T.M."/>
            <person name="Wayne K.J."/>
            <person name="Tettelin H."/>
            <person name="Glass J.I."/>
            <person name="Rusch D."/>
            <person name="Podicherti R."/>
            <person name="Tsui H.-C.T."/>
            <person name="Winkler M.E."/>
        </authorList>
    </citation>
    <scope>NUCLEOTIDE SEQUENCE</scope>
</reference>
<accession>A0A383AFJ1</accession>
<dbReference type="EMBL" id="UINC01191355">
    <property type="protein sequence ID" value="SVE05965.1"/>
    <property type="molecule type" value="Genomic_DNA"/>
</dbReference>
<feature type="non-terminal residue" evidence="2">
    <location>
        <position position="239"/>
    </location>
</feature>
<proteinExistence type="predicted"/>
<dbReference type="AlphaFoldDB" id="A0A383AFJ1"/>
<name>A0A383AFJ1_9ZZZZ</name>
<feature type="region of interest" description="Disordered" evidence="1">
    <location>
        <begin position="214"/>
        <end position="239"/>
    </location>
</feature>
<sequence length="239" mass="26393">MKKLFLLLLLTVGLTSISSADYLDNWPDDALCGWMENPSPPSYMVEEVKTRGISCVGGIVINPPPEIPPPEGGPPSPINPKIIEEIWLEKYGLIADELELIVKANGSSMVAIYDVDGKLLNRTELILELIAINPYFEPLPVIPPPKEVIPVPLPPDPDPPPIPDPTKHKDYRAGWKIQEGSNFWVIDEADPYWQTESGSEQKEKIKRLGSAYALENPGVDPPIPSYYATDSCSEGKQEP</sequence>
<gene>
    <name evidence="2" type="ORF">METZ01_LOCUS458819</name>
</gene>
<evidence type="ECO:0000256" key="1">
    <source>
        <dbReference type="SAM" id="MobiDB-lite"/>
    </source>
</evidence>
<protein>
    <submittedName>
        <fullName evidence="2">Uncharacterized protein</fullName>
    </submittedName>
</protein>
<evidence type="ECO:0000313" key="2">
    <source>
        <dbReference type="EMBL" id="SVE05965.1"/>
    </source>
</evidence>